<feature type="domain" description="Hemerythrin-like" evidence="1">
    <location>
        <begin position="18"/>
        <end position="156"/>
    </location>
</feature>
<dbReference type="PANTHER" id="PTHR39966">
    <property type="entry name" value="BLL2471 PROTEIN-RELATED"/>
    <property type="match status" value="1"/>
</dbReference>
<evidence type="ECO:0000259" key="1">
    <source>
        <dbReference type="Pfam" id="PF01814"/>
    </source>
</evidence>
<accession>A0A0Q3VG22</accession>
<dbReference type="STRING" id="1637975.AN957_07240"/>
<comment type="caution">
    <text evidence="2">The sequence shown here is derived from an EMBL/GenBank/DDBJ whole genome shotgun (WGS) entry which is preliminary data.</text>
</comment>
<dbReference type="EMBL" id="LJIX01000006">
    <property type="protein sequence ID" value="KQL18386.1"/>
    <property type="molecule type" value="Genomic_DNA"/>
</dbReference>
<name>A0A0Q3VG22_9BACI</name>
<dbReference type="Gene3D" id="1.20.120.520">
    <property type="entry name" value="nmb1532 protein domain like"/>
    <property type="match status" value="1"/>
</dbReference>
<organism evidence="2 3">
    <name type="scientific">Cytobacillus solani</name>
    <dbReference type="NCBI Taxonomy" id="1637975"/>
    <lineage>
        <taxon>Bacteria</taxon>
        <taxon>Bacillati</taxon>
        <taxon>Bacillota</taxon>
        <taxon>Bacilli</taxon>
        <taxon>Bacillales</taxon>
        <taxon>Bacillaceae</taxon>
        <taxon>Cytobacillus</taxon>
    </lineage>
</organism>
<dbReference type="InterPro" id="IPR012312">
    <property type="entry name" value="Hemerythrin-like"/>
</dbReference>
<keyword evidence="3" id="KW-1185">Reference proteome</keyword>
<dbReference type="Pfam" id="PF01814">
    <property type="entry name" value="Hemerythrin"/>
    <property type="match status" value="1"/>
</dbReference>
<dbReference type="GO" id="GO:0005886">
    <property type="term" value="C:plasma membrane"/>
    <property type="evidence" value="ECO:0007669"/>
    <property type="project" value="TreeGrafter"/>
</dbReference>
<dbReference type="AlphaFoldDB" id="A0A0Q3VG22"/>
<gene>
    <name evidence="2" type="ORF">AN957_07240</name>
</gene>
<proteinExistence type="predicted"/>
<dbReference type="RefSeq" id="WP_056683164.1">
    <property type="nucleotide sequence ID" value="NZ_LJIX01000006.1"/>
</dbReference>
<dbReference type="PATRIC" id="fig|1637975.4.peg.1169"/>
<reference evidence="2 3" key="1">
    <citation type="submission" date="2015-09" db="EMBL/GenBank/DDBJ databases">
        <title>Genome sequencing project for genomic taxonomy and phylogenomics of Bacillus-like bacteria.</title>
        <authorList>
            <person name="Liu B."/>
            <person name="Wang J."/>
            <person name="Zhu Y."/>
            <person name="Liu G."/>
            <person name="Chen Q."/>
            <person name="Chen Z."/>
            <person name="Lan J."/>
            <person name="Che J."/>
            <person name="Ge C."/>
            <person name="Shi H."/>
            <person name="Pan Z."/>
            <person name="Liu X."/>
        </authorList>
    </citation>
    <scope>NUCLEOTIDE SEQUENCE [LARGE SCALE GENOMIC DNA]</scope>
    <source>
        <strain evidence="2 3">FJAT-18043</strain>
    </source>
</reference>
<dbReference type="Proteomes" id="UP000050996">
    <property type="component" value="Unassembled WGS sequence"/>
</dbReference>
<dbReference type="PANTHER" id="PTHR39966:SF1">
    <property type="entry name" value="HEMERYTHRIN-LIKE DOMAIN-CONTAINING PROTEIN"/>
    <property type="match status" value="1"/>
</dbReference>
<protein>
    <recommendedName>
        <fullName evidence="1">Hemerythrin-like domain-containing protein</fullName>
    </recommendedName>
</protein>
<evidence type="ECO:0000313" key="3">
    <source>
        <dbReference type="Proteomes" id="UP000050996"/>
    </source>
</evidence>
<evidence type="ECO:0000313" key="2">
    <source>
        <dbReference type="EMBL" id="KQL18386.1"/>
    </source>
</evidence>
<sequence>MEEEWEDGGFKRCIKFPLQQLKDEHVSLREEMNLFYEITEEIEFESGPAVIQEFTKLYEQISAFNGKLKAHSKKEDDWLFPMMTNHLGKNDKTIEVMEFEHEKAELHLQGFLIEAEQAGPAIDIDEAQAIAVYAVQAYATLIQHFDREEKVLFPLAEKILSAGEKEELERRFRAR</sequence>